<evidence type="ECO:0000313" key="2">
    <source>
        <dbReference type="EMBL" id="THG34738.1"/>
    </source>
</evidence>
<gene>
    <name evidence="2" type="ORF">E5986_11555</name>
</gene>
<protein>
    <submittedName>
        <fullName evidence="2">DUF2992 family protein</fullName>
    </submittedName>
</protein>
<feature type="compositionally biased region" description="Basic residues" evidence="1">
    <location>
        <begin position="255"/>
        <end position="265"/>
    </location>
</feature>
<dbReference type="AlphaFoldDB" id="A0A4S4FWH9"/>
<dbReference type="EMBL" id="SSTJ01000028">
    <property type="protein sequence ID" value="THG34738.1"/>
    <property type="molecule type" value="Genomic_DNA"/>
</dbReference>
<dbReference type="Proteomes" id="UP000308978">
    <property type="component" value="Unassembled WGS sequence"/>
</dbReference>
<organism evidence="2 3">
    <name type="scientific">Adlercreutzia caecimuris</name>
    <dbReference type="NCBI Taxonomy" id="671266"/>
    <lineage>
        <taxon>Bacteria</taxon>
        <taxon>Bacillati</taxon>
        <taxon>Actinomycetota</taxon>
        <taxon>Coriobacteriia</taxon>
        <taxon>Eggerthellales</taxon>
        <taxon>Eggerthellaceae</taxon>
        <taxon>Adlercreutzia</taxon>
    </lineage>
</organism>
<accession>A0A4S4FWH9</accession>
<dbReference type="Pfam" id="PF11208">
    <property type="entry name" value="DUF2992"/>
    <property type="match status" value="1"/>
</dbReference>
<comment type="caution">
    <text evidence="2">The sequence shown here is derived from an EMBL/GenBank/DDBJ whole genome shotgun (WGS) entry which is preliminary data.</text>
</comment>
<name>A0A4S4FWH9_9ACTN</name>
<feature type="compositionally biased region" description="Basic and acidic residues" evidence="1">
    <location>
        <begin position="241"/>
        <end position="254"/>
    </location>
</feature>
<proteinExistence type="predicted"/>
<dbReference type="InterPro" id="IPR016787">
    <property type="entry name" value="UCP021328"/>
</dbReference>
<sequence>MGLRPRASCTPSSMPQAVYVLSVVPMRPFYSPAHCPDTMRFHLRDIAASSVAALSFRLGLLSAVRGEALGLRARAFPSSCGILVPEGKNTAPSGSRGAAALLRRAVSNLPPWLSLLQVRHRHKGGTAMSLCKLTVRFEEPFWVGLVECEDGDGYSVAKHVFGAEPTTPEVFDFIRDHWNDLRFTHEVQVEAKESKRINPKRLRRMIEKEMRSDAWRGTKAQQTLSEQRAMAIESGEALSRQQKEERKREQFAKRTEKRKQKHRGH</sequence>
<reference evidence="2 3" key="1">
    <citation type="submission" date="2019-04" db="EMBL/GenBank/DDBJ databases">
        <title>Microbes associate with the intestines of laboratory mice.</title>
        <authorList>
            <person name="Navarre W."/>
            <person name="Wong E."/>
            <person name="Huang K.C."/>
            <person name="Tropini C."/>
            <person name="Ng K."/>
            <person name="Yu B."/>
        </authorList>
    </citation>
    <scope>NUCLEOTIDE SEQUENCE [LARGE SCALE GENOMIC DNA]</scope>
    <source>
        <strain evidence="2 3">NM80_B27</strain>
    </source>
</reference>
<evidence type="ECO:0000256" key="1">
    <source>
        <dbReference type="SAM" id="MobiDB-lite"/>
    </source>
</evidence>
<evidence type="ECO:0000313" key="3">
    <source>
        <dbReference type="Proteomes" id="UP000308978"/>
    </source>
</evidence>
<feature type="region of interest" description="Disordered" evidence="1">
    <location>
        <begin position="213"/>
        <end position="265"/>
    </location>
</feature>